<feature type="compositionally biased region" description="Polar residues" evidence="6">
    <location>
        <begin position="389"/>
        <end position="416"/>
    </location>
</feature>
<keyword evidence="10" id="KW-1185">Reference proteome</keyword>
<evidence type="ECO:0000256" key="6">
    <source>
        <dbReference type="SAM" id="MobiDB-lite"/>
    </source>
</evidence>
<evidence type="ECO:0000256" key="2">
    <source>
        <dbReference type="ARBA" id="ARBA00007708"/>
    </source>
</evidence>
<feature type="compositionally biased region" description="Polar residues" evidence="6">
    <location>
        <begin position="553"/>
        <end position="575"/>
    </location>
</feature>
<comment type="similarity">
    <text evidence="2">Belongs to the TOM1 family.</text>
</comment>
<dbReference type="SMART" id="SM00288">
    <property type="entry name" value="VHS"/>
    <property type="match status" value="1"/>
</dbReference>
<dbReference type="PANTHER" id="PTHR45898">
    <property type="entry name" value="TOM1-LIKE PROTEIN"/>
    <property type="match status" value="1"/>
</dbReference>
<evidence type="ECO:0000259" key="8">
    <source>
        <dbReference type="PROSITE" id="PS50909"/>
    </source>
</evidence>
<dbReference type="GO" id="GO:0015031">
    <property type="term" value="P:protein transport"/>
    <property type="evidence" value="ECO:0007669"/>
    <property type="project" value="UniProtKB-KW"/>
</dbReference>
<dbReference type="SUPFAM" id="SSF48464">
    <property type="entry name" value="ENTH/VHS domain"/>
    <property type="match status" value="1"/>
</dbReference>
<keyword evidence="3" id="KW-0813">Transport</keyword>
<dbReference type="PROSITE" id="PS50909">
    <property type="entry name" value="GAT"/>
    <property type="match status" value="1"/>
</dbReference>
<dbReference type="Gene3D" id="1.25.40.90">
    <property type="match status" value="1"/>
</dbReference>
<evidence type="ECO:0000256" key="5">
    <source>
        <dbReference type="ARBA" id="ARBA00023136"/>
    </source>
</evidence>
<dbReference type="Pfam" id="PF03127">
    <property type="entry name" value="GAT"/>
    <property type="match status" value="1"/>
</dbReference>
<feature type="domain" description="GAT" evidence="8">
    <location>
        <begin position="176"/>
        <end position="264"/>
    </location>
</feature>
<dbReference type="PANTHER" id="PTHR45898:SF9">
    <property type="entry name" value="TOM1-LIKE PROTEIN 8"/>
    <property type="match status" value="1"/>
</dbReference>
<protein>
    <submittedName>
        <fullName evidence="9">TOM1-like protein 8</fullName>
    </submittedName>
</protein>
<dbReference type="GO" id="GO:0016020">
    <property type="term" value="C:membrane"/>
    <property type="evidence" value="ECO:0007669"/>
    <property type="project" value="UniProtKB-SubCell"/>
</dbReference>
<reference evidence="9 10" key="1">
    <citation type="submission" date="2024-04" db="EMBL/GenBank/DDBJ databases">
        <title>Genome assembly C_amara_ONT_v2.</title>
        <authorList>
            <person name="Yant L."/>
            <person name="Moore C."/>
            <person name="Slenker M."/>
        </authorList>
    </citation>
    <scope>NUCLEOTIDE SEQUENCE [LARGE SCALE GENOMIC DNA]</scope>
    <source>
        <tissue evidence="9">Leaf</tissue>
    </source>
</reference>
<dbReference type="PROSITE" id="PS50179">
    <property type="entry name" value="VHS"/>
    <property type="match status" value="1"/>
</dbReference>
<keyword evidence="5" id="KW-0472">Membrane</keyword>
<comment type="subcellular location">
    <subcellularLocation>
        <location evidence="1">Membrane</location>
        <topology evidence="1">Peripheral membrane protein</topology>
    </subcellularLocation>
</comment>
<dbReference type="InterPro" id="IPR008942">
    <property type="entry name" value="ENTH_VHS"/>
</dbReference>
<feature type="region of interest" description="Disordered" evidence="6">
    <location>
        <begin position="380"/>
        <end position="462"/>
    </location>
</feature>
<evidence type="ECO:0000256" key="3">
    <source>
        <dbReference type="ARBA" id="ARBA00022448"/>
    </source>
</evidence>
<evidence type="ECO:0000256" key="1">
    <source>
        <dbReference type="ARBA" id="ARBA00004170"/>
    </source>
</evidence>
<evidence type="ECO:0000313" key="9">
    <source>
        <dbReference type="EMBL" id="KAL1193804.1"/>
    </source>
</evidence>
<gene>
    <name evidence="9" type="ORF">V5N11_031933</name>
</gene>
<organism evidence="9 10">
    <name type="scientific">Cardamine amara subsp. amara</name>
    <dbReference type="NCBI Taxonomy" id="228776"/>
    <lineage>
        <taxon>Eukaryota</taxon>
        <taxon>Viridiplantae</taxon>
        <taxon>Streptophyta</taxon>
        <taxon>Embryophyta</taxon>
        <taxon>Tracheophyta</taxon>
        <taxon>Spermatophyta</taxon>
        <taxon>Magnoliopsida</taxon>
        <taxon>eudicotyledons</taxon>
        <taxon>Gunneridae</taxon>
        <taxon>Pentapetalae</taxon>
        <taxon>rosids</taxon>
        <taxon>malvids</taxon>
        <taxon>Brassicales</taxon>
        <taxon>Brassicaceae</taxon>
        <taxon>Cardamineae</taxon>
        <taxon>Cardamine</taxon>
    </lineage>
</organism>
<evidence type="ECO:0000256" key="4">
    <source>
        <dbReference type="ARBA" id="ARBA00022927"/>
    </source>
</evidence>
<dbReference type="InterPro" id="IPR038425">
    <property type="entry name" value="GAT_sf"/>
</dbReference>
<name>A0ABD0ZGJ8_CARAN</name>
<dbReference type="CDD" id="cd14231">
    <property type="entry name" value="GAT_GGA-like_plant"/>
    <property type="match status" value="1"/>
</dbReference>
<dbReference type="SUPFAM" id="SSF89009">
    <property type="entry name" value="GAT-like domain"/>
    <property type="match status" value="1"/>
</dbReference>
<evidence type="ECO:0000259" key="7">
    <source>
        <dbReference type="PROSITE" id="PS50179"/>
    </source>
</evidence>
<evidence type="ECO:0000313" key="10">
    <source>
        <dbReference type="Proteomes" id="UP001558713"/>
    </source>
</evidence>
<dbReference type="InterPro" id="IPR002014">
    <property type="entry name" value="VHS_dom"/>
</dbReference>
<dbReference type="FunFam" id="1.25.40.90:FF:000028">
    <property type="entry name" value="TOM1-like protein 2"/>
    <property type="match status" value="1"/>
</dbReference>
<accession>A0ABD0ZGJ8</accession>
<feature type="compositionally biased region" description="Polar residues" evidence="6">
    <location>
        <begin position="145"/>
        <end position="163"/>
    </location>
</feature>
<sequence length="613" mass="67107">MVHPLVDRATSDMLIGPDWAMNLEICDMLNHEPGQTREVVSGIKKRLSSRTSKVQLLALTLLETIINNCGELIHMQVAEKDILHKMVKMAKRKPNIQVKEKILILIDTWQESFSGPQGRHPQYYAAYQELLRAGIVFPQRPPPTTLGSGQTGPSSTYPQNSRNSRQEAIDTSAESEFPTLSLTEIQNARGIMDVLAEMMNAIDGNNKEGLKQEVFVDLVGQCRTYKQRVVHLVNSTSDESLLCQGLALNDDLQRLLAKHEAIASGNIMIAKEEKSKKEVSKDATQIIDVGSSETKEYGSVVASTTNGPKIDLLSGDDFETPNAENSLALVPLGPPQPSSPVATPDNSIVLIDMLSDNNNCESSTPTSNPQAHHQMVQHHYSNGFGPVHQDQSFYGQGSSGPVWNLQLTQQPSSPVYGNQPFSPSFSPPVSPHYGGQNNNVLALPPPPWEAQSPSSSPQYSPTHPMQVTQVVITTHAHQPIGYNPQGVSPHATNNNNLLGMFLPPMTGGHMPPFGHNPNVTNNHYNPNMYGGYGGQAQPPQQYLVEQQMYGMSLQDNGNNNTNPYQVSSHQPSSALNHPPMMKPMNKKPEDNLFGDLVELSKFKKPTSGRAGSM</sequence>
<feature type="domain" description="VHS" evidence="7">
    <location>
        <begin position="9"/>
        <end position="138"/>
    </location>
</feature>
<keyword evidence="4" id="KW-0653">Protein transport</keyword>
<feature type="region of interest" description="Disordered" evidence="6">
    <location>
        <begin position="552"/>
        <end position="591"/>
    </location>
</feature>
<dbReference type="GO" id="GO:0005737">
    <property type="term" value="C:cytoplasm"/>
    <property type="evidence" value="ECO:0007669"/>
    <property type="project" value="UniProtKB-ARBA"/>
</dbReference>
<dbReference type="InterPro" id="IPR044836">
    <property type="entry name" value="TOL_plant"/>
</dbReference>
<feature type="region of interest" description="Disordered" evidence="6">
    <location>
        <begin position="141"/>
        <end position="175"/>
    </location>
</feature>
<dbReference type="AlphaFoldDB" id="A0ABD0ZGJ8"/>
<dbReference type="InterPro" id="IPR004152">
    <property type="entry name" value="GAT_dom"/>
</dbReference>
<proteinExistence type="inferred from homology"/>
<dbReference type="EMBL" id="JBANAX010000773">
    <property type="protein sequence ID" value="KAL1193804.1"/>
    <property type="molecule type" value="Genomic_DNA"/>
</dbReference>
<dbReference type="Pfam" id="PF00790">
    <property type="entry name" value="VHS"/>
    <property type="match status" value="1"/>
</dbReference>
<dbReference type="Proteomes" id="UP001558713">
    <property type="component" value="Unassembled WGS sequence"/>
</dbReference>
<comment type="caution">
    <text evidence="9">The sequence shown here is derived from an EMBL/GenBank/DDBJ whole genome shotgun (WGS) entry which is preliminary data.</text>
</comment>
<feature type="compositionally biased region" description="Low complexity" evidence="6">
    <location>
        <begin position="451"/>
        <end position="461"/>
    </location>
</feature>
<dbReference type="CDD" id="cd03561">
    <property type="entry name" value="VHS"/>
    <property type="match status" value="1"/>
</dbReference>
<dbReference type="Gene3D" id="1.20.58.160">
    <property type="match status" value="1"/>
</dbReference>